<dbReference type="SUPFAM" id="SSF53448">
    <property type="entry name" value="Nucleotide-diphospho-sugar transferases"/>
    <property type="match status" value="1"/>
</dbReference>
<proteinExistence type="inferred from homology"/>
<sequence length="411" mass="44095">MSQTLPSVSVVIVSWQRPVTLRRCLLALQQQDHPALEIRLVADGASSEQACNAMRAAGCTAGVVANPGNNISLARNMGLGVAQGEVVAFIDDDAVPEPTWASRLARAFLDPQVVAATGYTLGRNGISLQWAAAETDAAGQDHPLPITSGISLHAGTLLRAVKPVGTNCAFRRSSLLAAGGFDPAYRFYLEDADIGLRLAPQGLTAIVPEARVHHAFAASARRRQDRVPTSLYEIAASIAVFLRRHAPEMLELDTLPAIEAQRDRVARLRAENRLSPPEAEALLDTLAAGWDDGMARPLGPLPPIAAVPSEFLRLAGTGPKPGRVIAGRPWQKPRLLRQAAAAVAAGEIVTVFCLAPSPRAHRVQFTDQGFWLQTGGLFGWSTRQGPRLRLTRFSARVAEETARVAPFRPVR</sequence>
<dbReference type="GO" id="GO:0016757">
    <property type="term" value="F:glycosyltransferase activity"/>
    <property type="evidence" value="ECO:0007669"/>
    <property type="project" value="UniProtKB-KW"/>
</dbReference>
<accession>A0A6M0QSQ0</accession>
<protein>
    <submittedName>
        <fullName evidence="5">Glycosyltransferase</fullName>
    </submittedName>
</protein>
<dbReference type="Gene3D" id="3.90.550.10">
    <property type="entry name" value="Spore Coat Polysaccharide Biosynthesis Protein SpsA, Chain A"/>
    <property type="match status" value="1"/>
</dbReference>
<keyword evidence="2" id="KW-0328">Glycosyltransferase</keyword>
<dbReference type="InterPro" id="IPR001173">
    <property type="entry name" value="Glyco_trans_2-like"/>
</dbReference>
<name>A0A6M0QSQ0_9RHOB</name>
<dbReference type="InterPro" id="IPR029044">
    <property type="entry name" value="Nucleotide-diphossugar_trans"/>
</dbReference>
<dbReference type="CDD" id="cd06423">
    <property type="entry name" value="CESA_like"/>
    <property type="match status" value="1"/>
</dbReference>
<evidence type="ECO:0000313" key="5">
    <source>
        <dbReference type="EMBL" id="NEY90021.1"/>
    </source>
</evidence>
<dbReference type="PANTHER" id="PTHR43179">
    <property type="entry name" value="RHAMNOSYLTRANSFERASE WBBL"/>
    <property type="match status" value="1"/>
</dbReference>
<reference evidence="5 6" key="1">
    <citation type="submission" date="2020-02" db="EMBL/GenBank/DDBJ databases">
        <authorList>
            <person name="Chen W.-M."/>
        </authorList>
    </citation>
    <scope>NUCLEOTIDE SEQUENCE [LARGE SCALE GENOMIC DNA]</scope>
    <source>
        <strain evidence="5 6">KMS-5</strain>
    </source>
</reference>
<comment type="similarity">
    <text evidence="1">Belongs to the glycosyltransferase 2 family.</text>
</comment>
<evidence type="ECO:0000259" key="4">
    <source>
        <dbReference type="Pfam" id="PF00535"/>
    </source>
</evidence>
<evidence type="ECO:0000256" key="3">
    <source>
        <dbReference type="ARBA" id="ARBA00022679"/>
    </source>
</evidence>
<dbReference type="EMBL" id="JAAIVJ010000003">
    <property type="protein sequence ID" value="NEY90021.1"/>
    <property type="molecule type" value="Genomic_DNA"/>
</dbReference>
<dbReference type="RefSeq" id="WP_164624068.1">
    <property type="nucleotide sequence ID" value="NZ_JAAIVJ010000003.1"/>
</dbReference>
<evidence type="ECO:0000256" key="2">
    <source>
        <dbReference type="ARBA" id="ARBA00022676"/>
    </source>
</evidence>
<dbReference type="Pfam" id="PF00535">
    <property type="entry name" value="Glycos_transf_2"/>
    <property type="match status" value="1"/>
</dbReference>
<evidence type="ECO:0000256" key="1">
    <source>
        <dbReference type="ARBA" id="ARBA00006739"/>
    </source>
</evidence>
<gene>
    <name evidence="5" type="ORF">G4Z14_06885</name>
</gene>
<dbReference type="AlphaFoldDB" id="A0A6M0QSQ0"/>
<dbReference type="PANTHER" id="PTHR43179:SF12">
    <property type="entry name" value="GALACTOFURANOSYLTRANSFERASE GLFT2"/>
    <property type="match status" value="1"/>
</dbReference>
<evidence type="ECO:0000313" key="6">
    <source>
        <dbReference type="Proteomes" id="UP000477782"/>
    </source>
</evidence>
<keyword evidence="3 5" id="KW-0808">Transferase</keyword>
<keyword evidence="6" id="KW-1185">Reference proteome</keyword>
<comment type="caution">
    <text evidence="5">The sequence shown here is derived from an EMBL/GenBank/DDBJ whole genome shotgun (WGS) entry which is preliminary data.</text>
</comment>
<organism evidence="5 6">
    <name type="scientific">Tabrizicola oligotrophica</name>
    <dbReference type="NCBI Taxonomy" id="2710650"/>
    <lineage>
        <taxon>Bacteria</taxon>
        <taxon>Pseudomonadati</taxon>
        <taxon>Pseudomonadota</taxon>
        <taxon>Alphaproteobacteria</taxon>
        <taxon>Rhodobacterales</taxon>
        <taxon>Paracoccaceae</taxon>
        <taxon>Tabrizicola</taxon>
    </lineage>
</organism>
<dbReference type="Proteomes" id="UP000477782">
    <property type="component" value="Unassembled WGS sequence"/>
</dbReference>
<feature type="domain" description="Glycosyltransferase 2-like" evidence="4">
    <location>
        <begin position="9"/>
        <end position="143"/>
    </location>
</feature>